<name>A0A397V662_9GLOM</name>
<dbReference type="GO" id="GO:1904802">
    <property type="term" value="P:RITS complex assembly"/>
    <property type="evidence" value="ECO:0007669"/>
    <property type="project" value="TreeGrafter"/>
</dbReference>
<dbReference type="InterPro" id="IPR013243">
    <property type="entry name" value="SCA7_dom"/>
</dbReference>
<dbReference type="PANTHER" id="PTHR47805:SF1">
    <property type="entry name" value="SAGA-ASSOCIATED FACTOR 73"/>
    <property type="match status" value="1"/>
</dbReference>
<dbReference type="GO" id="GO:0006357">
    <property type="term" value="P:regulation of transcription by RNA polymerase II"/>
    <property type="evidence" value="ECO:0007669"/>
    <property type="project" value="TreeGrafter"/>
</dbReference>
<dbReference type="Gene3D" id="6.10.140.1270">
    <property type="match status" value="1"/>
</dbReference>
<feature type="compositionally biased region" description="Polar residues" evidence="1">
    <location>
        <begin position="164"/>
        <end position="190"/>
    </location>
</feature>
<proteinExistence type="predicted"/>
<dbReference type="EMBL" id="QKWP01000628">
    <property type="protein sequence ID" value="RIB17128.1"/>
    <property type="molecule type" value="Genomic_DNA"/>
</dbReference>
<dbReference type="Proteomes" id="UP000266673">
    <property type="component" value="Unassembled WGS sequence"/>
</dbReference>
<protein>
    <submittedName>
        <fullName evidence="3">SCA7, zinc-binding domain-containing protein</fullName>
    </submittedName>
</protein>
<dbReference type="PROSITE" id="PS51505">
    <property type="entry name" value="SCA7"/>
    <property type="match status" value="1"/>
</dbReference>
<feature type="compositionally biased region" description="Basic and acidic residues" evidence="1">
    <location>
        <begin position="276"/>
        <end position="286"/>
    </location>
</feature>
<dbReference type="STRING" id="44941.A0A397V662"/>
<gene>
    <name evidence="3" type="ORF">C2G38_1457084</name>
</gene>
<organism evidence="3 4">
    <name type="scientific">Gigaspora rosea</name>
    <dbReference type="NCBI Taxonomy" id="44941"/>
    <lineage>
        <taxon>Eukaryota</taxon>
        <taxon>Fungi</taxon>
        <taxon>Fungi incertae sedis</taxon>
        <taxon>Mucoromycota</taxon>
        <taxon>Glomeromycotina</taxon>
        <taxon>Glomeromycetes</taxon>
        <taxon>Diversisporales</taxon>
        <taxon>Gigasporaceae</taxon>
        <taxon>Gigaspora</taxon>
    </lineage>
</organism>
<dbReference type="PANTHER" id="PTHR47805">
    <property type="entry name" value="SAGA-ASSOCIATED FACTOR 73"/>
    <property type="match status" value="1"/>
</dbReference>
<evidence type="ECO:0000313" key="3">
    <source>
        <dbReference type="EMBL" id="RIB17128.1"/>
    </source>
</evidence>
<dbReference type="InterPro" id="IPR037804">
    <property type="entry name" value="SGF73"/>
</dbReference>
<dbReference type="GO" id="GO:0031048">
    <property type="term" value="P:regulatory ncRNA-mediated heterochromatin formation"/>
    <property type="evidence" value="ECO:0007669"/>
    <property type="project" value="TreeGrafter"/>
</dbReference>
<dbReference type="OrthoDB" id="21678at2759"/>
<accession>A0A397V662</accession>
<sequence length="356" mass="39754">MNPNWKSLLSPASISLFKDELTEPLQTPLVTSREVPLEAYSSWSDLKEAILDEDEYEEDVVLTSQDVNVPPSVLSRFKYDDMKTYGCKPAREESGVIQCNACSKKLFASGFVEHTENCEKIKAMSSTSTRKIPINEIPVNKNTKYIESITNSYVSNKKRKRSVTSEAELTERSISTKVSTSTSDTRSSPVKKQQIKKEKEKKTKLTKRNKGPIDLDKQCGVIEHTGTQCSRSLTCKSHSMALKRAVQGRSQPFNTLLSQYPKKSIGRPQNNGVPDNKSENIKKEGSTVEVDEKDDGVVDSDEEVDAVMEAIMCSKPQPLVTRPESYVPSTKISLDFAVAKSIQNHMTELAEIDETD</sequence>
<evidence type="ECO:0000313" key="4">
    <source>
        <dbReference type="Proteomes" id="UP000266673"/>
    </source>
</evidence>
<dbReference type="GO" id="GO:0000124">
    <property type="term" value="C:SAGA complex"/>
    <property type="evidence" value="ECO:0007669"/>
    <property type="project" value="InterPro"/>
</dbReference>
<comment type="caution">
    <text evidence="3">The sequence shown here is derived from an EMBL/GenBank/DDBJ whole genome shotgun (WGS) entry which is preliminary data.</text>
</comment>
<keyword evidence="4" id="KW-1185">Reference proteome</keyword>
<evidence type="ECO:0000256" key="1">
    <source>
        <dbReference type="SAM" id="MobiDB-lite"/>
    </source>
</evidence>
<feature type="domain" description="SCA7" evidence="2">
    <location>
        <begin position="206"/>
        <end position="272"/>
    </location>
</feature>
<evidence type="ECO:0000259" key="2">
    <source>
        <dbReference type="PROSITE" id="PS51505"/>
    </source>
</evidence>
<feature type="region of interest" description="Disordered" evidence="1">
    <location>
        <begin position="156"/>
        <end position="210"/>
    </location>
</feature>
<feature type="region of interest" description="Disordered" evidence="1">
    <location>
        <begin position="261"/>
        <end position="293"/>
    </location>
</feature>
<reference evidence="3 4" key="1">
    <citation type="submission" date="2018-06" db="EMBL/GenBank/DDBJ databases">
        <title>Comparative genomics reveals the genomic features of Rhizophagus irregularis, R. cerebriforme, R. diaphanum and Gigaspora rosea, and their symbiotic lifestyle signature.</title>
        <authorList>
            <person name="Morin E."/>
            <person name="San Clemente H."/>
            <person name="Chen E.C.H."/>
            <person name="De La Providencia I."/>
            <person name="Hainaut M."/>
            <person name="Kuo A."/>
            <person name="Kohler A."/>
            <person name="Murat C."/>
            <person name="Tang N."/>
            <person name="Roy S."/>
            <person name="Loubradou J."/>
            <person name="Henrissat B."/>
            <person name="Grigoriev I.V."/>
            <person name="Corradi N."/>
            <person name="Roux C."/>
            <person name="Martin F.M."/>
        </authorList>
    </citation>
    <scope>NUCLEOTIDE SEQUENCE [LARGE SCALE GENOMIC DNA]</scope>
    <source>
        <strain evidence="3 4">DAOM 194757</strain>
    </source>
</reference>
<dbReference type="AlphaFoldDB" id="A0A397V662"/>
<dbReference type="Pfam" id="PF08313">
    <property type="entry name" value="SCA7"/>
    <property type="match status" value="1"/>
</dbReference>